<sequence length="183" mass="20864">MKTKYERILWLILTILFVTLIIKMTNLPSAYGFWFPFILSSLFCLVAIGIGGIIMAGLLKAVLNYEIKFWNLFSITSLIITTGLHVYFHYPPLKIIVPNNFAGEVTLVVDPNNKKTLIIDSDGTGYITESIYSNSSGDKKPNVYFQNGEKISENRIVGYDSLFFYGRGNYNGKYTLKFEIKRE</sequence>
<name>A0A2G1VMU4_9FLAO</name>
<dbReference type="AlphaFoldDB" id="A0A2G1VMU4"/>
<evidence type="ECO:0000256" key="1">
    <source>
        <dbReference type="SAM" id="Phobius"/>
    </source>
</evidence>
<proteinExistence type="predicted"/>
<feature type="transmembrane region" description="Helical" evidence="1">
    <location>
        <begin position="70"/>
        <end position="90"/>
    </location>
</feature>
<protein>
    <submittedName>
        <fullName evidence="2">Uncharacterized protein</fullName>
    </submittedName>
</protein>
<dbReference type="EMBL" id="NQXA01000021">
    <property type="protein sequence ID" value="PHQ28096.1"/>
    <property type="molecule type" value="Genomic_DNA"/>
</dbReference>
<gene>
    <name evidence="2" type="ORF">CJ305_16910</name>
</gene>
<keyword evidence="1" id="KW-0812">Transmembrane</keyword>
<dbReference type="Proteomes" id="UP000229433">
    <property type="component" value="Unassembled WGS sequence"/>
</dbReference>
<accession>A0A2G1VMU4</accession>
<organism evidence="2 3">
    <name type="scientific">Leeuwenhoekiella nanhaiensis</name>
    <dbReference type="NCBI Taxonomy" id="1655491"/>
    <lineage>
        <taxon>Bacteria</taxon>
        <taxon>Pseudomonadati</taxon>
        <taxon>Bacteroidota</taxon>
        <taxon>Flavobacteriia</taxon>
        <taxon>Flavobacteriales</taxon>
        <taxon>Flavobacteriaceae</taxon>
        <taxon>Leeuwenhoekiella</taxon>
    </lineage>
</organism>
<keyword evidence="1" id="KW-1133">Transmembrane helix</keyword>
<evidence type="ECO:0000313" key="3">
    <source>
        <dbReference type="Proteomes" id="UP000229433"/>
    </source>
</evidence>
<dbReference type="RefSeq" id="WP_099647486.1">
    <property type="nucleotide sequence ID" value="NZ_KZ319301.1"/>
</dbReference>
<keyword evidence="1" id="KW-0472">Membrane</keyword>
<evidence type="ECO:0000313" key="2">
    <source>
        <dbReference type="EMBL" id="PHQ28096.1"/>
    </source>
</evidence>
<feature type="transmembrane region" description="Helical" evidence="1">
    <location>
        <begin position="33"/>
        <end position="58"/>
    </location>
</feature>
<comment type="caution">
    <text evidence="2">The sequence shown here is derived from an EMBL/GenBank/DDBJ whole genome shotgun (WGS) entry which is preliminary data.</text>
</comment>
<keyword evidence="3" id="KW-1185">Reference proteome</keyword>
<feature type="transmembrane region" description="Helical" evidence="1">
    <location>
        <begin position="7"/>
        <end position="27"/>
    </location>
</feature>
<reference evidence="2 3" key="1">
    <citation type="submission" date="2017-08" db="EMBL/GenBank/DDBJ databases">
        <title>The whole genome shortgun sequences of strain Leeuwenhoekiella nanhaiensis G18 from the South China Sea.</title>
        <authorList>
            <person name="Liu Q."/>
        </authorList>
    </citation>
    <scope>NUCLEOTIDE SEQUENCE [LARGE SCALE GENOMIC DNA]</scope>
    <source>
        <strain evidence="2 3">G18</strain>
    </source>
</reference>